<sequence>MLLALDVGNTNVTVGVFDNGSLRATWRFSTDVGKLADEYGVLMTSLLTHEGIEMSDISEAVMGSVVPDLDPVFEAVCNRYFGVRPLVVGTGVRTGLRIVYDSPRDVGVDRVADAVAAIHLYGPPPMVIVDMGTGTVFDGISKEGDYLGGAIAPGLGIATEALFQRAAKLHRVELVRPKSAIGRNTGEAVQSGIVFGFVGLVEGIVGRFKQELGPDTKVIGTGGYADLIARETDVIDEVNVDLTLEGLRIIFDMNRGREMYNLTDRNVVLGVSGSVAAYKAADLASKLTQAGARLDVVLTPAAARFVTPLTFQSVTGRRAYVDMFDTASGASELHVELARRAHAVLVAPATATTIARIALGLAEDMLSLTALATRAPIIICPAMDPHMFEHEATQGHLEALRRRGVDVVGPEVGRLASGHSGRGRMSEVDTIMGALRYVLGRDGDLAEKKVVVSAGGTQEPVDPVRYVGNYSSGKMGYALAEAARDRGAQVALVSGPVAWPVP</sequence>
<keyword evidence="9" id="KW-0067">ATP-binding</keyword>
<dbReference type="Pfam" id="PF02441">
    <property type="entry name" value="Flavoprotein"/>
    <property type="match status" value="1"/>
</dbReference>
<evidence type="ECO:0000259" key="15">
    <source>
        <dbReference type="Pfam" id="PF02441"/>
    </source>
</evidence>
<keyword evidence="12" id="KW-0456">Lyase</keyword>
<dbReference type="Pfam" id="PF04127">
    <property type="entry name" value="DFP"/>
    <property type="match status" value="1"/>
</dbReference>
<dbReference type="InterPro" id="IPR004619">
    <property type="entry name" value="Type_III_PanK"/>
</dbReference>
<dbReference type="GO" id="GO:0005737">
    <property type="term" value="C:cytoplasm"/>
    <property type="evidence" value="ECO:0007669"/>
    <property type="project" value="UniProtKB-SubCell"/>
</dbReference>
<evidence type="ECO:0000256" key="3">
    <source>
        <dbReference type="ARBA" id="ARBA00011738"/>
    </source>
</evidence>
<feature type="domain" description="Flavoprotein" evidence="15">
    <location>
        <begin position="266"/>
        <end position="435"/>
    </location>
</feature>
<dbReference type="GO" id="GO:0015937">
    <property type="term" value="P:coenzyme A biosynthetic process"/>
    <property type="evidence" value="ECO:0007669"/>
    <property type="project" value="UniProtKB-KW"/>
</dbReference>
<dbReference type="GO" id="GO:0010181">
    <property type="term" value="F:FMN binding"/>
    <property type="evidence" value="ECO:0007669"/>
    <property type="project" value="InterPro"/>
</dbReference>
<keyword evidence="7" id="KW-0418">Kinase</keyword>
<evidence type="ECO:0000256" key="5">
    <source>
        <dbReference type="ARBA" id="ARBA00022679"/>
    </source>
</evidence>
<accession>A0A0F9H0R1</accession>
<dbReference type="CDD" id="cd24015">
    <property type="entry name" value="ASKHA_NBD_PanK-III"/>
    <property type="match status" value="1"/>
</dbReference>
<dbReference type="NCBIfam" id="NF009855">
    <property type="entry name" value="PRK13321.1"/>
    <property type="match status" value="1"/>
</dbReference>
<organism evidence="17">
    <name type="scientific">marine sediment metagenome</name>
    <dbReference type="NCBI Taxonomy" id="412755"/>
    <lineage>
        <taxon>unclassified sequences</taxon>
        <taxon>metagenomes</taxon>
        <taxon>ecological metagenomes</taxon>
    </lineage>
</organism>
<dbReference type="GO" id="GO:0015941">
    <property type="term" value="P:pantothenate catabolic process"/>
    <property type="evidence" value="ECO:0007669"/>
    <property type="project" value="InterPro"/>
</dbReference>
<keyword evidence="5" id="KW-0808">Transferase</keyword>
<dbReference type="Gene3D" id="3.40.50.10300">
    <property type="entry name" value="CoaB-like"/>
    <property type="match status" value="1"/>
</dbReference>
<name>A0A0F9H0R1_9ZZZZ</name>
<dbReference type="SUPFAM" id="SSF53067">
    <property type="entry name" value="Actin-like ATPase domain"/>
    <property type="match status" value="2"/>
</dbReference>
<evidence type="ECO:0000256" key="11">
    <source>
        <dbReference type="ARBA" id="ARBA00022993"/>
    </source>
</evidence>
<dbReference type="InterPro" id="IPR043129">
    <property type="entry name" value="ATPase_NBD"/>
</dbReference>
<protein>
    <recommendedName>
        <fullName evidence="14">Type III pantothenate kinase</fullName>
    </recommendedName>
</protein>
<evidence type="ECO:0000259" key="16">
    <source>
        <dbReference type="Pfam" id="PF04127"/>
    </source>
</evidence>
<dbReference type="Gene3D" id="3.30.420.40">
    <property type="match status" value="2"/>
</dbReference>
<gene>
    <name evidence="17" type="ORF">LCGC14_1761900</name>
</gene>
<comment type="cofactor">
    <cofactor evidence="1">
        <name>K(+)</name>
        <dbReference type="ChEBI" id="CHEBI:29103"/>
    </cofactor>
</comment>
<dbReference type="InterPro" id="IPR036551">
    <property type="entry name" value="Flavin_trans-like"/>
</dbReference>
<keyword evidence="4" id="KW-0963">Cytoplasm</keyword>
<dbReference type="Pfam" id="PF03309">
    <property type="entry name" value="Pan_kinase"/>
    <property type="match status" value="1"/>
</dbReference>
<dbReference type="NCBIfam" id="TIGR00671">
    <property type="entry name" value="baf"/>
    <property type="match status" value="1"/>
</dbReference>
<comment type="subcellular location">
    <subcellularLocation>
        <location evidence="2">Cytoplasm</location>
    </subcellularLocation>
</comment>
<evidence type="ECO:0000256" key="13">
    <source>
        <dbReference type="ARBA" id="ARBA00038036"/>
    </source>
</evidence>
<dbReference type="Gene3D" id="3.40.50.1950">
    <property type="entry name" value="Flavin prenyltransferase-like"/>
    <property type="match status" value="1"/>
</dbReference>
<dbReference type="GO" id="GO:0004594">
    <property type="term" value="F:pantothenate kinase activity"/>
    <property type="evidence" value="ECO:0007669"/>
    <property type="project" value="InterPro"/>
</dbReference>
<evidence type="ECO:0000256" key="9">
    <source>
        <dbReference type="ARBA" id="ARBA00022840"/>
    </source>
</evidence>
<dbReference type="EMBL" id="LAZR01016403">
    <property type="protein sequence ID" value="KKM04669.1"/>
    <property type="molecule type" value="Genomic_DNA"/>
</dbReference>
<dbReference type="AlphaFoldDB" id="A0A0F9H0R1"/>
<dbReference type="PANTHER" id="PTHR34265:SF1">
    <property type="entry name" value="TYPE III PANTOTHENATE KINASE"/>
    <property type="match status" value="1"/>
</dbReference>
<dbReference type="InterPro" id="IPR003382">
    <property type="entry name" value="Flavoprotein"/>
</dbReference>
<keyword evidence="10" id="KW-0630">Potassium</keyword>
<keyword evidence="8" id="KW-0210">Decarboxylase</keyword>
<dbReference type="InterPro" id="IPR035929">
    <property type="entry name" value="CoaB-like_sf"/>
</dbReference>
<proteinExistence type="inferred from homology"/>
<dbReference type="InterPro" id="IPR005252">
    <property type="entry name" value="CoaBC"/>
</dbReference>
<dbReference type="GO" id="GO:0004632">
    <property type="term" value="F:phosphopantothenate--cysteine ligase activity"/>
    <property type="evidence" value="ECO:0007669"/>
    <property type="project" value="InterPro"/>
</dbReference>
<reference evidence="17" key="1">
    <citation type="journal article" date="2015" name="Nature">
        <title>Complex archaea that bridge the gap between prokaryotes and eukaryotes.</title>
        <authorList>
            <person name="Spang A."/>
            <person name="Saw J.H."/>
            <person name="Jorgensen S.L."/>
            <person name="Zaremba-Niedzwiedzka K."/>
            <person name="Martijn J."/>
            <person name="Lind A.E."/>
            <person name="van Eijk R."/>
            <person name="Schleper C."/>
            <person name="Guy L."/>
            <person name="Ettema T.J."/>
        </authorList>
    </citation>
    <scope>NUCLEOTIDE SEQUENCE</scope>
</reference>
<comment type="subunit">
    <text evidence="3">Homodimer.</text>
</comment>
<evidence type="ECO:0000256" key="6">
    <source>
        <dbReference type="ARBA" id="ARBA00022741"/>
    </source>
</evidence>
<evidence type="ECO:0000256" key="12">
    <source>
        <dbReference type="ARBA" id="ARBA00023239"/>
    </source>
</evidence>
<comment type="similarity">
    <text evidence="13">Belongs to the type III pantothenate kinase family.</text>
</comment>
<evidence type="ECO:0000256" key="1">
    <source>
        <dbReference type="ARBA" id="ARBA00001958"/>
    </source>
</evidence>
<evidence type="ECO:0000256" key="2">
    <source>
        <dbReference type="ARBA" id="ARBA00004496"/>
    </source>
</evidence>
<dbReference type="SUPFAM" id="SSF52507">
    <property type="entry name" value="Homo-oligomeric flavin-containing Cys decarboxylases, HFCD"/>
    <property type="match status" value="1"/>
</dbReference>
<comment type="caution">
    <text evidence="17">The sequence shown here is derived from an EMBL/GenBank/DDBJ whole genome shotgun (WGS) entry which is preliminary data.</text>
</comment>
<dbReference type="GO" id="GO:0004633">
    <property type="term" value="F:phosphopantothenoylcysteine decarboxylase activity"/>
    <property type="evidence" value="ECO:0007669"/>
    <property type="project" value="InterPro"/>
</dbReference>
<dbReference type="PANTHER" id="PTHR34265">
    <property type="entry name" value="TYPE III PANTOTHENATE KINASE"/>
    <property type="match status" value="1"/>
</dbReference>
<keyword evidence="11" id="KW-0173">Coenzyme A biosynthesis</keyword>
<evidence type="ECO:0000256" key="14">
    <source>
        <dbReference type="ARBA" id="ARBA00040883"/>
    </source>
</evidence>
<dbReference type="SUPFAM" id="SSF102645">
    <property type="entry name" value="CoaB-like"/>
    <property type="match status" value="1"/>
</dbReference>
<evidence type="ECO:0000256" key="8">
    <source>
        <dbReference type="ARBA" id="ARBA00022793"/>
    </source>
</evidence>
<dbReference type="NCBIfam" id="TIGR00521">
    <property type="entry name" value="coaBC_dfp"/>
    <property type="match status" value="1"/>
</dbReference>
<keyword evidence="6" id="KW-0547">Nucleotide-binding</keyword>
<dbReference type="GO" id="GO:0005524">
    <property type="term" value="F:ATP binding"/>
    <property type="evidence" value="ECO:0007669"/>
    <property type="project" value="UniProtKB-KW"/>
</dbReference>
<dbReference type="HAMAP" id="MF_01274">
    <property type="entry name" value="Pantothen_kinase_3"/>
    <property type="match status" value="1"/>
</dbReference>
<feature type="non-terminal residue" evidence="17">
    <location>
        <position position="502"/>
    </location>
</feature>
<feature type="domain" description="DNA/pantothenate metabolism flavoprotein C-terminal" evidence="16">
    <location>
        <begin position="445"/>
        <end position="500"/>
    </location>
</feature>
<evidence type="ECO:0000256" key="10">
    <source>
        <dbReference type="ARBA" id="ARBA00022958"/>
    </source>
</evidence>
<evidence type="ECO:0000313" key="17">
    <source>
        <dbReference type="EMBL" id="KKM04669.1"/>
    </source>
</evidence>
<evidence type="ECO:0000256" key="7">
    <source>
        <dbReference type="ARBA" id="ARBA00022777"/>
    </source>
</evidence>
<evidence type="ECO:0000256" key="4">
    <source>
        <dbReference type="ARBA" id="ARBA00022490"/>
    </source>
</evidence>
<dbReference type="InterPro" id="IPR007085">
    <property type="entry name" value="DNA/pantothenate-metab_flavo_C"/>
</dbReference>